<dbReference type="GO" id="GO:0016887">
    <property type="term" value="F:ATP hydrolysis activity"/>
    <property type="evidence" value="ECO:0007669"/>
    <property type="project" value="InterPro"/>
</dbReference>
<organism evidence="6">
    <name type="scientific">mine drainage metagenome</name>
    <dbReference type="NCBI Taxonomy" id="410659"/>
    <lineage>
        <taxon>unclassified sequences</taxon>
        <taxon>metagenomes</taxon>
        <taxon>ecological metagenomes</taxon>
    </lineage>
</organism>
<keyword evidence="4 6" id="KW-0067">ATP-binding</keyword>
<protein>
    <submittedName>
        <fullName evidence="6">Teichoic acids export ATP-binding protein TagH</fullName>
        <ecNumber evidence="6">3.6.3.40</ecNumber>
    </submittedName>
</protein>
<dbReference type="GO" id="GO:0140359">
    <property type="term" value="F:ABC-type transporter activity"/>
    <property type="evidence" value="ECO:0007669"/>
    <property type="project" value="InterPro"/>
</dbReference>
<dbReference type="GO" id="GO:0016020">
    <property type="term" value="C:membrane"/>
    <property type="evidence" value="ECO:0007669"/>
    <property type="project" value="InterPro"/>
</dbReference>
<dbReference type="GO" id="GO:0005524">
    <property type="term" value="F:ATP binding"/>
    <property type="evidence" value="ECO:0007669"/>
    <property type="project" value="UniProtKB-KW"/>
</dbReference>
<dbReference type="CDD" id="cd03220">
    <property type="entry name" value="ABC_KpsT_Wzt"/>
    <property type="match status" value="1"/>
</dbReference>
<dbReference type="CDD" id="cd10147">
    <property type="entry name" value="Wzt_C-like"/>
    <property type="match status" value="1"/>
</dbReference>
<evidence type="ECO:0000256" key="3">
    <source>
        <dbReference type="ARBA" id="ARBA00022741"/>
    </source>
</evidence>
<evidence type="ECO:0000313" key="6">
    <source>
        <dbReference type="EMBL" id="OIR06384.1"/>
    </source>
</evidence>
<proteinExistence type="inferred from homology"/>
<dbReference type="EC" id="3.6.3.40" evidence="6"/>
<comment type="caution">
    <text evidence="6">The sequence shown here is derived from an EMBL/GenBank/DDBJ whole genome shotgun (WGS) entry which is preliminary data.</text>
</comment>
<dbReference type="InterPro" id="IPR003593">
    <property type="entry name" value="AAA+_ATPase"/>
</dbReference>
<dbReference type="EMBL" id="MLJW01000044">
    <property type="protein sequence ID" value="OIR06384.1"/>
    <property type="molecule type" value="Genomic_DNA"/>
</dbReference>
<reference evidence="6" key="1">
    <citation type="submission" date="2016-10" db="EMBL/GenBank/DDBJ databases">
        <title>Sequence of Gallionella enrichment culture.</title>
        <authorList>
            <person name="Poehlein A."/>
            <person name="Muehling M."/>
            <person name="Daniel R."/>
        </authorList>
    </citation>
    <scope>NUCLEOTIDE SEQUENCE</scope>
</reference>
<dbReference type="Pfam" id="PF00005">
    <property type="entry name" value="ABC_tran"/>
    <property type="match status" value="1"/>
</dbReference>
<dbReference type="InterPro" id="IPR050683">
    <property type="entry name" value="Bact_Polysacc_Export_ATP-bd"/>
</dbReference>
<dbReference type="InterPro" id="IPR029439">
    <property type="entry name" value="Wzt_C"/>
</dbReference>
<dbReference type="InterPro" id="IPR027417">
    <property type="entry name" value="P-loop_NTPase"/>
</dbReference>
<dbReference type="SMART" id="SM00382">
    <property type="entry name" value="AAA"/>
    <property type="match status" value="1"/>
</dbReference>
<feature type="domain" description="ABC transporter" evidence="5">
    <location>
        <begin position="37"/>
        <end position="257"/>
    </location>
</feature>
<dbReference type="SUPFAM" id="SSF52540">
    <property type="entry name" value="P-loop containing nucleoside triphosphate hydrolases"/>
    <property type="match status" value="1"/>
</dbReference>
<evidence type="ECO:0000256" key="1">
    <source>
        <dbReference type="ARBA" id="ARBA00005417"/>
    </source>
</evidence>
<dbReference type="PANTHER" id="PTHR46743">
    <property type="entry name" value="TEICHOIC ACIDS EXPORT ATP-BINDING PROTEIN TAGH"/>
    <property type="match status" value="1"/>
</dbReference>
<dbReference type="AlphaFoldDB" id="A0A1J5SQT8"/>
<keyword evidence="6" id="KW-0378">Hydrolase</keyword>
<gene>
    <name evidence="6" type="primary">tagH_5</name>
    <name evidence="6" type="ORF">GALL_115740</name>
</gene>
<evidence type="ECO:0000259" key="5">
    <source>
        <dbReference type="PROSITE" id="PS50893"/>
    </source>
</evidence>
<sequence length="438" mass="47842">MTDSSNNNVAIEVRDLCKIYHSDRSFWHWMGRAAGRGREVDLEALPAEAVLALNRVSFEVRRGEAFGIIGRNGAGKSTLLQILAGTLESNGGTVEIKGRVTALLELGSGFNPDFTGRENIYLTGSILGIGKQAMDLKYPEIEQFADIGKFIDQPVKTYSTGMVMRVAFAVAVSVEPDILIIDEALSVGDILFQQKCNRRMRELMAQGVTLLVVTHDTSFVLNMCNRALWLDKGRERYLGDASTCVREYITAMSAAAGNQVCLSAESAVSEQRNLPTVLPVDLTDCQRLGDGGIELERVWVQDEAGGASRVFRQGTWCTVTVLLRARKTVRLVSAGIEVRDRLGQVVFATGLRAIRRLIDGIEEGDARLVVMRFKAELKEGQYTLDVGAGAGEAEDNTWQRILAAAILEVSSTPEQDAVHGMVRLPYEVGAFRVTGAPV</sequence>
<name>A0A1J5SQT8_9ZZZZ</name>
<dbReference type="InterPro" id="IPR015860">
    <property type="entry name" value="ABC_transpr_TagH-like"/>
</dbReference>
<keyword evidence="3" id="KW-0547">Nucleotide-binding</keyword>
<dbReference type="PROSITE" id="PS50893">
    <property type="entry name" value="ABC_TRANSPORTER_2"/>
    <property type="match status" value="1"/>
</dbReference>
<evidence type="ECO:0000256" key="4">
    <source>
        <dbReference type="ARBA" id="ARBA00022840"/>
    </source>
</evidence>
<keyword evidence="2" id="KW-0813">Transport</keyword>
<dbReference type="Gene3D" id="3.40.50.300">
    <property type="entry name" value="P-loop containing nucleotide triphosphate hydrolases"/>
    <property type="match status" value="1"/>
</dbReference>
<evidence type="ECO:0000256" key="2">
    <source>
        <dbReference type="ARBA" id="ARBA00022448"/>
    </source>
</evidence>
<comment type="similarity">
    <text evidence="1">Belongs to the ABC transporter superfamily.</text>
</comment>
<dbReference type="PANTHER" id="PTHR46743:SF2">
    <property type="entry name" value="TEICHOIC ACIDS EXPORT ATP-BINDING PROTEIN TAGH"/>
    <property type="match status" value="1"/>
</dbReference>
<accession>A0A1J5SQT8</accession>
<dbReference type="Pfam" id="PF14524">
    <property type="entry name" value="Wzt_C"/>
    <property type="match status" value="1"/>
</dbReference>
<dbReference type="InterPro" id="IPR003439">
    <property type="entry name" value="ABC_transporter-like_ATP-bd"/>
</dbReference>
<dbReference type="Gene3D" id="2.70.50.60">
    <property type="entry name" value="abc- transporter (atp binding component) like domain"/>
    <property type="match status" value="1"/>
</dbReference>